<dbReference type="RefSeq" id="WP_369189315.1">
    <property type="nucleotide sequence ID" value="NZ_CP163431.1"/>
</dbReference>
<gene>
    <name evidence="1" type="ORF">AB5J58_26090</name>
</gene>
<organism evidence="1">
    <name type="scientific">Streptomyces sp. R08</name>
    <dbReference type="NCBI Taxonomy" id="3238624"/>
    <lineage>
        <taxon>Bacteria</taxon>
        <taxon>Bacillati</taxon>
        <taxon>Actinomycetota</taxon>
        <taxon>Actinomycetes</taxon>
        <taxon>Kitasatosporales</taxon>
        <taxon>Streptomycetaceae</taxon>
        <taxon>Streptomyces</taxon>
    </lineage>
</organism>
<protein>
    <submittedName>
        <fullName evidence="1">Uncharacterized protein</fullName>
    </submittedName>
</protein>
<accession>A0AB39MEB8</accession>
<evidence type="ECO:0000313" key="1">
    <source>
        <dbReference type="EMBL" id="XDQ03411.1"/>
    </source>
</evidence>
<dbReference type="AlphaFoldDB" id="A0AB39MEB8"/>
<reference evidence="1" key="1">
    <citation type="submission" date="2024-07" db="EMBL/GenBank/DDBJ databases">
        <authorList>
            <person name="Yu S.T."/>
        </authorList>
    </citation>
    <scope>NUCLEOTIDE SEQUENCE</scope>
    <source>
        <strain evidence="1">R08</strain>
    </source>
</reference>
<proteinExistence type="predicted"/>
<name>A0AB39MEB8_9ACTN</name>
<dbReference type="EMBL" id="CP163431">
    <property type="protein sequence ID" value="XDQ03411.1"/>
    <property type="molecule type" value="Genomic_DNA"/>
</dbReference>
<sequence>MTDDRPAWARRIAAERGARDWSQRDAVRALRVHAPTELPAEESMIRQWKRWESGQMPNDFYQPIIAALFGTVTHALFPAPARRDGDREILAASGMETLEIVSRLNRSDVDNSTLDALRITADRLSSEYIRSCRVSSS</sequence>